<dbReference type="AlphaFoldDB" id="A0A073K1Y0"/>
<evidence type="ECO:0000313" key="1">
    <source>
        <dbReference type="EMBL" id="KEK20490.1"/>
    </source>
</evidence>
<dbReference type="Gene3D" id="2.60.40.10">
    <property type="entry name" value="Immunoglobulins"/>
    <property type="match status" value="1"/>
</dbReference>
<dbReference type="OrthoDB" id="128043at2"/>
<gene>
    <name evidence="1" type="ORF">BAMA_13805</name>
</gene>
<dbReference type="EMBL" id="JOTN01000003">
    <property type="protein sequence ID" value="KEK20490.1"/>
    <property type="molecule type" value="Genomic_DNA"/>
</dbReference>
<dbReference type="InterPro" id="IPR017868">
    <property type="entry name" value="Filamin/ABP280_repeat-like"/>
</dbReference>
<accession>A0A073K1Y0</accession>
<evidence type="ECO:0000313" key="2">
    <source>
        <dbReference type="Proteomes" id="UP000027822"/>
    </source>
</evidence>
<organism evidence="1 2">
    <name type="scientific">Bacillus manliponensis</name>
    <dbReference type="NCBI Taxonomy" id="574376"/>
    <lineage>
        <taxon>Bacteria</taxon>
        <taxon>Bacillati</taxon>
        <taxon>Bacillota</taxon>
        <taxon>Bacilli</taxon>
        <taxon>Bacillales</taxon>
        <taxon>Bacillaceae</taxon>
        <taxon>Bacillus</taxon>
        <taxon>Bacillus cereus group</taxon>
    </lineage>
</organism>
<reference evidence="1 2" key="1">
    <citation type="submission" date="2014-06" db="EMBL/GenBank/DDBJ databases">
        <title>Draft genome sequence of Bacillus manliponensis JCM 15802 (MCCC 1A00708).</title>
        <authorList>
            <person name="Lai Q."/>
            <person name="Liu Y."/>
            <person name="Shao Z."/>
        </authorList>
    </citation>
    <scope>NUCLEOTIDE SEQUENCE [LARGE SCALE GENOMIC DNA]</scope>
    <source>
        <strain evidence="1 2">JCM 15802</strain>
    </source>
</reference>
<comment type="caution">
    <text evidence="1">The sequence shown here is derived from an EMBL/GenBank/DDBJ whole genome shotgun (WGS) entry which is preliminary data.</text>
</comment>
<dbReference type="RefSeq" id="WP_034636599.1">
    <property type="nucleotide sequence ID" value="NZ_CBCSJC010000004.1"/>
</dbReference>
<evidence type="ECO:0008006" key="3">
    <source>
        <dbReference type="Google" id="ProtNLM"/>
    </source>
</evidence>
<sequence>MKNLVIGMIALLLIVIGGFYMQKYKNVAKTTGKIEEVKWDIKNKESNQSVNIKFQLYDQSGDEVLGVNDHILAVITDEQLQTIQHINPRFSGNGTYQMSYKPKKEGSYTVFLYENDEETVKQFAKKIFIKGDKQLKTKPVSKTDALLTKKIGEYKASLLFRTLYENEAATLTFQFQTEEREKLRLRSNAGEKASLSIVDDERKHFLYAVPVSEEGGQLQYYITFPVEGIYKIWGTFYINGKKHEQEFTLQVKKRKES</sequence>
<protein>
    <recommendedName>
        <fullName evidence="3">YtkA-like domain-containing protein</fullName>
    </recommendedName>
</protein>
<dbReference type="Proteomes" id="UP000027822">
    <property type="component" value="Unassembled WGS sequence"/>
</dbReference>
<name>A0A073K1Y0_9BACI</name>
<dbReference type="InterPro" id="IPR013783">
    <property type="entry name" value="Ig-like_fold"/>
</dbReference>
<proteinExistence type="predicted"/>
<keyword evidence="2" id="KW-1185">Reference proteome</keyword>
<dbReference type="PROSITE" id="PS50194">
    <property type="entry name" value="FILAMIN_REPEAT"/>
    <property type="match status" value="1"/>
</dbReference>
<dbReference type="STRING" id="574376.BAMA_13805"/>